<dbReference type="GO" id="GO:0016020">
    <property type="term" value="C:membrane"/>
    <property type="evidence" value="ECO:0007669"/>
    <property type="project" value="UniProtKB-SubCell"/>
</dbReference>
<dbReference type="PANTHER" id="PTHR23137">
    <property type="entry name" value="VESICLE TRANSPORT PROTEIN-RELATED"/>
    <property type="match status" value="1"/>
</dbReference>
<dbReference type="GeneTree" id="ENSGT00950000185438"/>
<keyword evidence="1" id="KW-0813">Transport</keyword>
<comment type="function">
    <text evidence="1">May be involved in fusion of retrograde transport vesicles derived from an endocytic compartment with the Golgi complex.</text>
</comment>
<dbReference type="InterPro" id="IPR011691">
    <property type="entry name" value="Vesicle_transpt_SFT2"/>
</dbReference>
<keyword evidence="1" id="KW-0472">Membrane</keyword>
<dbReference type="GO" id="GO:0016192">
    <property type="term" value="P:vesicle-mediated transport"/>
    <property type="evidence" value="ECO:0007669"/>
    <property type="project" value="InterPro"/>
</dbReference>
<evidence type="ECO:0000256" key="1">
    <source>
        <dbReference type="RuleBase" id="RU363111"/>
    </source>
</evidence>
<sequence length="87" mass="9325">MGKNKKIFSSSTKAGLTARVLAAASLCFNTRLKWFIICFVCGISFLILGTGLLWLPGGMKLFAPLYTLGKLAVLLQFALRSPCLAAA</sequence>
<dbReference type="Ensembl" id="ENSNVIT00000014192.1">
    <property type="protein sequence ID" value="ENSNVIP00000012070.1"/>
    <property type="gene ID" value="ENSNVIG00000009591.1"/>
</dbReference>
<proteinExistence type="inferred from homology"/>
<protein>
    <recommendedName>
        <fullName evidence="1">Vesicle transport protein</fullName>
    </recommendedName>
</protein>
<reference evidence="2" key="1">
    <citation type="submission" date="2025-08" db="UniProtKB">
        <authorList>
            <consortium name="Ensembl"/>
        </authorList>
    </citation>
    <scope>IDENTIFICATION</scope>
</reference>
<dbReference type="PANTHER" id="PTHR23137:SF24">
    <property type="entry name" value="VESICLE TRANSPORT PROTEIN SFT2A"/>
    <property type="match status" value="1"/>
</dbReference>
<dbReference type="Proteomes" id="UP000694425">
    <property type="component" value="Unplaced"/>
</dbReference>
<keyword evidence="1" id="KW-0653">Protein transport</keyword>
<keyword evidence="1" id="KW-1133">Transmembrane helix</keyword>
<comment type="subcellular location">
    <subcellularLocation>
        <location evidence="1">Membrane</location>
        <topology evidence="1">Multi-pass membrane protein</topology>
    </subcellularLocation>
</comment>
<evidence type="ECO:0000313" key="2">
    <source>
        <dbReference type="Ensembl" id="ENSNVIP00000012070.1"/>
    </source>
</evidence>
<keyword evidence="1" id="KW-0812">Transmembrane</keyword>
<comment type="caution">
    <text evidence="1">Lacks conserved residue(s) required for the propagation of feature annotation.</text>
</comment>
<keyword evidence="3" id="KW-1185">Reference proteome</keyword>
<dbReference type="AlphaFoldDB" id="A0A8C7ENP5"/>
<accession>A0A8C7ENP5</accession>
<reference evidence="2" key="2">
    <citation type="submission" date="2025-09" db="UniProtKB">
        <authorList>
            <consortium name="Ensembl"/>
        </authorList>
    </citation>
    <scope>IDENTIFICATION</scope>
</reference>
<feature type="transmembrane region" description="Helical" evidence="1">
    <location>
        <begin position="34"/>
        <end position="55"/>
    </location>
</feature>
<comment type="similarity">
    <text evidence="1">Belongs to the SFT2 family.</text>
</comment>
<evidence type="ECO:0000313" key="3">
    <source>
        <dbReference type="Proteomes" id="UP000694425"/>
    </source>
</evidence>
<dbReference type="GO" id="GO:0015031">
    <property type="term" value="P:protein transport"/>
    <property type="evidence" value="ECO:0007669"/>
    <property type="project" value="UniProtKB-KW"/>
</dbReference>
<name>A0A8C7ENP5_NEOVI</name>
<organism evidence="2 3">
    <name type="scientific">Neovison vison</name>
    <name type="common">American mink</name>
    <name type="synonym">Mustela vison</name>
    <dbReference type="NCBI Taxonomy" id="452646"/>
    <lineage>
        <taxon>Eukaryota</taxon>
        <taxon>Metazoa</taxon>
        <taxon>Chordata</taxon>
        <taxon>Craniata</taxon>
        <taxon>Vertebrata</taxon>
        <taxon>Euteleostomi</taxon>
        <taxon>Mammalia</taxon>
        <taxon>Eutheria</taxon>
        <taxon>Laurasiatheria</taxon>
        <taxon>Carnivora</taxon>
        <taxon>Caniformia</taxon>
        <taxon>Musteloidea</taxon>
        <taxon>Mustelidae</taxon>
        <taxon>Mustelinae</taxon>
        <taxon>Neogale</taxon>
    </lineage>
</organism>